<evidence type="ECO:0000259" key="2">
    <source>
        <dbReference type="Pfam" id="PF20382"/>
    </source>
</evidence>
<dbReference type="OrthoDB" id="129797at2"/>
<feature type="transmembrane region" description="Helical" evidence="1">
    <location>
        <begin position="43"/>
        <end position="62"/>
    </location>
</feature>
<feature type="transmembrane region" description="Helical" evidence="1">
    <location>
        <begin position="14"/>
        <end position="31"/>
    </location>
</feature>
<accession>A0A2U3JW56</accession>
<keyword evidence="1" id="KW-0812">Transmembrane</keyword>
<reference evidence="4" key="1">
    <citation type="submission" date="2018-02" db="EMBL/GenBank/DDBJ databases">
        <authorList>
            <person name="Hausmann B."/>
        </authorList>
    </citation>
    <scope>NUCLEOTIDE SEQUENCE [LARGE SCALE GENOMIC DNA]</scope>
    <source>
        <strain evidence="4">Peat soil MAG SbA1</strain>
    </source>
</reference>
<dbReference type="Pfam" id="PF20382">
    <property type="entry name" value="DUF6677"/>
    <property type="match status" value="1"/>
</dbReference>
<keyword evidence="1" id="KW-0472">Membrane</keyword>
<evidence type="ECO:0000313" key="3">
    <source>
        <dbReference type="EMBL" id="SPF31587.1"/>
    </source>
</evidence>
<gene>
    <name evidence="3" type="ORF">SBA1_100043</name>
</gene>
<feature type="domain" description="DUF6677" evidence="2">
    <location>
        <begin position="24"/>
        <end position="137"/>
    </location>
</feature>
<proteinExistence type="predicted"/>
<evidence type="ECO:0000256" key="1">
    <source>
        <dbReference type="SAM" id="Phobius"/>
    </source>
</evidence>
<keyword evidence="1" id="KW-1133">Transmembrane helix</keyword>
<dbReference type="AlphaFoldDB" id="A0A2U3JW56"/>
<evidence type="ECO:0000313" key="4">
    <source>
        <dbReference type="Proteomes" id="UP000238701"/>
    </source>
</evidence>
<feature type="transmembrane region" description="Helical" evidence="1">
    <location>
        <begin position="114"/>
        <end position="133"/>
    </location>
</feature>
<dbReference type="EMBL" id="OMOD01000002">
    <property type="protein sequence ID" value="SPF31587.1"/>
    <property type="molecule type" value="Genomic_DNA"/>
</dbReference>
<dbReference type="Proteomes" id="UP000238701">
    <property type="component" value="Unassembled WGS sequence"/>
</dbReference>
<organism evidence="3 4">
    <name type="scientific">Candidatus Sulfotelmatobacter kueseliae</name>
    <dbReference type="NCBI Taxonomy" id="2042962"/>
    <lineage>
        <taxon>Bacteria</taxon>
        <taxon>Pseudomonadati</taxon>
        <taxon>Acidobacteriota</taxon>
        <taxon>Terriglobia</taxon>
        <taxon>Terriglobales</taxon>
        <taxon>Candidatus Korobacteraceae</taxon>
        <taxon>Candidatus Sulfotelmatobacter</taxon>
    </lineage>
</organism>
<sequence length="138" mass="14494">MADSTTEKTKADEAAPLTVMAVVAPAIGWLVPGAGHMIQKRWIRGGLLFVSIVTLFLLGLAMQGHIYKANGGDILDILGFIGNLGAGGLYIVTLAMDWGQGAIAFATADYGTKFMIVAGLLNFISIADAYHIAIGKKQ</sequence>
<feature type="transmembrane region" description="Helical" evidence="1">
    <location>
        <begin position="74"/>
        <end position="94"/>
    </location>
</feature>
<dbReference type="InterPro" id="IPR046499">
    <property type="entry name" value="DUF6677"/>
</dbReference>
<name>A0A2U3JW56_9BACT</name>
<protein>
    <recommendedName>
        <fullName evidence="2">DUF6677 domain-containing protein</fullName>
    </recommendedName>
</protein>